<name>A0A4Y2DW31_ARAVE</name>
<evidence type="ECO:0000313" key="3">
    <source>
        <dbReference type="Proteomes" id="UP000499080"/>
    </source>
</evidence>
<dbReference type="AlphaFoldDB" id="A0A4Y2DW31"/>
<accession>A0A4Y2DW31</accession>
<proteinExistence type="predicted"/>
<sequence length="139" mass="14968">MYAPEGHTVQPPTAAAPEVRSIEPSAATTPQPSTTTTAAPQPSTTTTDASQPSTAPKVPSTRPLTTPEVLSAQFRRDQRRTYKTVGSWELGGGIKASVVQTDDGGTFINIRLFTPQNRPIFEGVCMSIATWDYFSEQLL</sequence>
<dbReference type="EMBL" id="BGPR01000439">
    <property type="protein sequence ID" value="GBM20216.1"/>
    <property type="molecule type" value="Genomic_DNA"/>
</dbReference>
<dbReference type="Proteomes" id="UP000499080">
    <property type="component" value="Unassembled WGS sequence"/>
</dbReference>
<evidence type="ECO:0000256" key="1">
    <source>
        <dbReference type="SAM" id="MobiDB-lite"/>
    </source>
</evidence>
<organism evidence="2 3">
    <name type="scientific">Araneus ventricosus</name>
    <name type="common">Orbweaver spider</name>
    <name type="synonym">Epeira ventricosa</name>
    <dbReference type="NCBI Taxonomy" id="182803"/>
    <lineage>
        <taxon>Eukaryota</taxon>
        <taxon>Metazoa</taxon>
        <taxon>Ecdysozoa</taxon>
        <taxon>Arthropoda</taxon>
        <taxon>Chelicerata</taxon>
        <taxon>Arachnida</taxon>
        <taxon>Araneae</taxon>
        <taxon>Araneomorphae</taxon>
        <taxon>Entelegynae</taxon>
        <taxon>Araneoidea</taxon>
        <taxon>Araneidae</taxon>
        <taxon>Araneus</taxon>
    </lineage>
</organism>
<feature type="compositionally biased region" description="Low complexity" evidence="1">
    <location>
        <begin position="24"/>
        <end position="56"/>
    </location>
</feature>
<evidence type="ECO:0000313" key="2">
    <source>
        <dbReference type="EMBL" id="GBM20216.1"/>
    </source>
</evidence>
<keyword evidence="3" id="KW-1185">Reference proteome</keyword>
<comment type="caution">
    <text evidence="2">The sequence shown here is derived from an EMBL/GenBank/DDBJ whole genome shotgun (WGS) entry which is preliminary data.</text>
</comment>
<protein>
    <submittedName>
        <fullName evidence="2">Uncharacterized protein</fullName>
    </submittedName>
</protein>
<gene>
    <name evidence="2" type="ORF">AVEN_216640_1</name>
</gene>
<feature type="region of interest" description="Disordered" evidence="1">
    <location>
        <begin position="1"/>
        <end position="75"/>
    </location>
</feature>
<reference evidence="2 3" key="1">
    <citation type="journal article" date="2019" name="Sci. Rep.">
        <title>Orb-weaving spider Araneus ventricosus genome elucidates the spidroin gene catalogue.</title>
        <authorList>
            <person name="Kono N."/>
            <person name="Nakamura H."/>
            <person name="Ohtoshi R."/>
            <person name="Moran D.A.P."/>
            <person name="Shinohara A."/>
            <person name="Yoshida Y."/>
            <person name="Fujiwara M."/>
            <person name="Mori M."/>
            <person name="Tomita M."/>
            <person name="Arakawa K."/>
        </authorList>
    </citation>
    <scope>NUCLEOTIDE SEQUENCE [LARGE SCALE GENOMIC DNA]</scope>
</reference>